<sequence>MLISEKFQQTDFSTAEQNVVTYIQEHRETLADATVKELADACFVHPSTLIRVAKKMGFEGWLDLKNAYLEEASYLDSHFTEIDPNIPFQPTDGLITIAKKIANLEQTTIADTLELLKYDDLKQAKNYLLKADFVKIFASNANSLIPQDFALKMNRIQQNVSVSTVLGEGFYEAYNCPPTSCGILISYTGENTHILRTAKILKERGIPVIAITSIGENSLAAISDCTLRITTRERLFSKIGNFTINTSICYLLDILYCAVFSEHYGENFDHLIEVGQIIDRRRTSSDIMREPLLDTIQPDWLPN</sequence>
<dbReference type="Gene3D" id="3.40.50.10490">
    <property type="entry name" value="Glucose-6-phosphate isomerase like protein, domain 1"/>
    <property type="match status" value="1"/>
</dbReference>
<evidence type="ECO:0000259" key="4">
    <source>
        <dbReference type="PROSITE" id="PS51071"/>
    </source>
</evidence>
<dbReference type="PANTHER" id="PTHR30514">
    <property type="entry name" value="GLUCOKINASE"/>
    <property type="match status" value="1"/>
</dbReference>
<dbReference type="SUPFAM" id="SSF46689">
    <property type="entry name" value="Homeodomain-like"/>
    <property type="match status" value="1"/>
</dbReference>
<dbReference type="GO" id="GO:0003677">
    <property type="term" value="F:DNA binding"/>
    <property type="evidence" value="ECO:0007669"/>
    <property type="project" value="UniProtKB-KW"/>
</dbReference>
<dbReference type="GO" id="GO:0003700">
    <property type="term" value="F:DNA-binding transcription factor activity"/>
    <property type="evidence" value="ECO:0007669"/>
    <property type="project" value="InterPro"/>
</dbReference>
<dbReference type="Pfam" id="PF01380">
    <property type="entry name" value="SIS"/>
    <property type="match status" value="1"/>
</dbReference>
<dbReference type="PROSITE" id="PS51071">
    <property type="entry name" value="HTH_RPIR"/>
    <property type="match status" value="1"/>
</dbReference>
<reference evidence="6 7" key="1">
    <citation type="submission" date="2014-12" db="EMBL/GenBank/DDBJ databases">
        <title>Draft genome sequences of 29 type strains of Enterococci.</title>
        <authorList>
            <person name="Zhong Z."/>
            <person name="Sun Z."/>
            <person name="Liu W."/>
            <person name="Zhang W."/>
            <person name="Zhang H."/>
        </authorList>
    </citation>
    <scope>NUCLEOTIDE SEQUENCE [LARGE SCALE GENOMIC DNA]</scope>
    <source>
        <strain evidence="6 7">DSM 17029</strain>
    </source>
</reference>
<dbReference type="Gene3D" id="1.10.10.10">
    <property type="entry name" value="Winged helix-like DNA-binding domain superfamily/Winged helix DNA-binding domain"/>
    <property type="match status" value="1"/>
</dbReference>
<dbReference type="InterPro" id="IPR001347">
    <property type="entry name" value="SIS_dom"/>
</dbReference>
<dbReference type="InterPro" id="IPR009057">
    <property type="entry name" value="Homeodomain-like_sf"/>
</dbReference>
<proteinExistence type="predicted"/>
<evidence type="ECO:0000256" key="3">
    <source>
        <dbReference type="ARBA" id="ARBA00023163"/>
    </source>
</evidence>
<keyword evidence="2" id="KW-0238">DNA-binding</keyword>
<keyword evidence="7" id="KW-1185">Reference proteome</keyword>
<accession>A0A1L8RFE3</accession>
<gene>
    <name evidence="6" type="ORF">RU97_GL001897</name>
</gene>
<dbReference type="CDD" id="cd05013">
    <property type="entry name" value="SIS_RpiR"/>
    <property type="match status" value="1"/>
</dbReference>
<feature type="domain" description="SIS" evidence="5">
    <location>
        <begin position="124"/>
        <end position="262"/>
    </location>
</feature>
<evidence type="ECO:0000256" key="1">
    <source>
        <dbReference type="ARBA" id="ARBA00023015"/>
    </source>
</evidence>
<dbReference type="SUPFAM" id="SSF53697">
    <property type="entry name" value="SIS domain"/>
    <property type="match status" value="1"/>
</dbReference>
<evidence type="ECO:0000259" key="5">
    <source>
        <dbReference type="PROSITE" id="PS51464"/>
    </source>
</evidence>
<dbReference type="InterPro" id="IPR000281">
    <property type="entry name" value="HTH_RpiR"/>
</dbReference>
<evidence type="ECO:0000313" key="6">
    <source>
        <dbReference type="EMBL" id="OJG18500.1"/>
    </source>
</evidence>
<dbReference type="GO" id="GO:1901135">
    <property type="term" value="P:carbohydrate derivative metabolic process"/>
    <property type="evidence" value="ECO:0007669"/>
    <property type="project" value="InterPro"/>
</dbReference>
<keyword evidence="3" id="KW-0804">Transcription</keyword>
<dbReference type="STRING" id="214095.RU97_GL001897"/>
<comment type="caution">
    <text evidence="6">The sequence shown here is derived from an EMBL/GenBank/DDBJ whole genome shotgun (WGS) entry which is preliminary data.</text>
</comment>
<dbReference type="InterPro" id="IPR047640">
    <property type="entry name" value="RpiR-like"/>
</dbReference>
<evidence type="ECO:0000256" key="2">
    <source>
        <dbReference type="ARBA" id="ARBA00023125"/>
    </source>
</evidence>
<dbReference type="PANTHER" id="PTHR30514:SF10">
    <property type="entry name" value="MURR_RPIR FAMILY TRANSCRIPTIONAL REGULATOR"/>
    <property type="match status" value="1"/>
</dbReference>
<protein>
    <recommendedName>
        <fullName evidence="8">Sugar isomerase</fullName>
    </recommendedName>
</protein>
<dbReference type="Proteomes" id="UP000181884">
    <property type="component" value="Unassembled WGS sequence"/>
</dbReference>
<name>A0A1L8RFE3_9ENTE</name>
<evidence type="ECO:0008006" key="8">
    <source>
        <dbReference type="Google" id="ProtNLM"/>
    </source>
</evidence>
<feature type="domain" description="HTH rpiR-type" evidence="4">
    <location>
        <begin position="1"/>
        <end position="75"/>
    </location>
</feature>
<dbReference type="RefSeq" id="WP_067394606.1">
    <property type="nucleotide sequence ID" value="NZ_JXKH01000004.1"/>
</dbReference>
<dbReference type="GO" id="GO:0097367">
    <property type="term" value="F:carbohydrate derivative binding"/>
    <property type="evidence" value="ECO:0007669"/>
    <property type="project" value="InterPro"/>
</dbReference>
<dbReference type="InterPro" id="IPR036388">
    <property type="entry name" value="WH-like_DNA-bd_sf"/>
</dbReference>
<keyword evidence="1" id="KW-0805">Transcription regulation</keyword>
<dbReference type="PROSITE" id="PS51464">
    <property type="entry name" value="SIS"/>
    <property type="match status" value="1"/>
</dbReference>
<dbReference type="InterPro" id="IPR046348">
    <property type="entry name" value="SIS_dom_sf"/>
</dbReference>
<organism evidence="6 7">
    <name type="scientific">Enterococcus canis</name>
    <dbReference type="NCBI Taxonomy" id="214095"/>
    <lineage>
        <taxon>Bacteria</taxon>
        <taxon>Bacillati</taxon>
        <taxon>Bacillota</taxon>
        <taxon>Bacilli</taxon>
        <taxon>Lactobacillales</taxon>
        <taxon>Enterococcaceae</taxon>
        <taxon>Enterococcus</taxon>
    </lineage>
</organism>
<dbReference type="InterPro" id="IPR035472">
    <property type="entry name" value="RpiR-like_SIS"/>
</dbReference>
<dbReference type="AlphaFoldDB" id="A0A1L8RFE3"/>
<evidence type="ECO:0000313" key="7">
    <source>
        <dbReference type="Proteomes" id="UP000181884"/>
    </source>
</evidence>
<dbReference type="Pfam" id="PF01418">
    <property type="entry name" value="HTH_6"/>
    <property type="match status" value="1"/>
</dbReference>
<dbReference type="EMBL" id="JXKH01000004">
    <property type="protein sequence ID" value="OJG18500.1"/>
    <property type="molecule type" value="Genomic_DNA"/>
</dbReference>